<dbReference type="AlphaFoldDB" id="A0A835SK81"/>
<keyword evidence="1" id="KW-0812">Transmembrane</keyword>
<protein>
    <submittedName>
        <fullName evidence="2">Uncharacterized protein</fullName>
    </submittedName>
</protein>
<keyword evidence="1" id="KW-1133">Transmembrane helix</keyword>
<organism evidence="2 3">
    <name type="scientific">Chlamydomonas incerta</name>
    <dbReference type="NCBI Taxonomy" id="51695"/>
    <lineage>
        <taxon>Eukaryota</taxon>
        <taxon>Viridiplantae</taxon>
        <taxon>Chlorophyta</taxon>
        <taxon>core chlorophytes</taxon>
        <taxon>Chlorophyceae</taxon>
        <taxon>CS clade</taxon>
        <taxon>Chlamydomonadales</taxon>
        <taxon>Chlamydomonadaceae</taxon>
        <taxon>Chlamydomonas</taxon>
    </lineage>
</organism>
<keyword evidence="1" id="KW-0472">Membrane</keyword>
<name>A0A835SK81_CHLIN</name>
<feature type="transmembrane region" description="Helical" evidence="1">
    <location>
        <begin position="120"/>
        <end position="143"/>
    </location>
</feature>
<evidence type="ECO:0000313" key="3">
    <source>
        <dbReference type="Proteomes" id="UP000650467"/>
    </source>
</evidence>
<dbReference type="Proteomes" id="UP000650467">
    <property type="component" value="Unassembled WGS sequence"/>
</dbReference>
<dbReference type="EMBL" id="JAEHOC010000060">
    <property type="protein sequence ID" value="KAG2425013.1"/>
    <property type="molecule type" value="Genomic_DNA"/>
</dbReference>
<evidence type="ECO:0000313" key="2">
    <source>
        <dbReference type="EMBL" id="KAG2425013.1"/>
    </source>
</evidence>
<proteinExistence type="predicted"/>
<keyword evidence="3" id="KW-1185">Reference proteome</keyword>
<sequence>MSPEEASRIARQAADRLQQLSTALKDADPDVAAEAQSLQRALTSFSADVALLRPEKLVSQSEAATDILARSIAAQRQLEGDDARALAGIVRAVSDLKRYVDGEGLAYFKRVRRASPHNRLAMVVTSLVLAVVTAVSLGVVVLVRRARERKARLKNRMLSSKLLKGQIAFEVLEPGLISGQRKLDEKLAAPLANNTYSFLISISEATVQPSKGVFSRTDKSASRLQVNARTAERLLELNFGGGVNCQFLLPDVPVYRWFTLHIAVADDMVRVYLDGDLRRTFYLHTCGVAVAPQSGEVLEFGSQKNVGVRYFKYTEGEMEAYAIKQEAYGLLREIQAQTTDAQKNACPI</sequence>
<comment type="caution">
    <text evidence="2">The sequence shown here is derived from an EMBL/GenBank/DDBJ whole genome shotgun (WGS) entry which is preliminary data.</text>
</comment>
<gene>
    <name evidence="2" type="ORF">HXX76_014171</name>
</gene>
<accession>A0A835SK81</accession>
<evidence type="ECO:0000256" key="1">
    <source>
        <dbReference type="SAM" id="Phobius"/>
    </source>
</evidence>
<reference evidence="2" key="1">
    <citation type="journal article" date="2020" name="bioRxiv">
        <title>Comparative genomics of Chlamydomonas.</title>
        <authorList>
            <person name="Craig R.J."/>
            <person name="Hasan A.R."/>
            <person name="Ness R.W."/>
            <person name="Keightley P.D."/>
        </authorList>
    </citation>
    <scope>NUCLEOTIDE SEQUENCE</scope>
    <source>
        <strain evidence="2">SAG 7.73</strain>
    </source>
</reference>